<dbReference type="CDD" id="cd06261">
    <property type="entry name" value="TM_PBP2"/>
    <property type="match status" value="1"/>
</dbReference>
<dbReference type="SUPFAM" id="SSF161098">
    <property type="entry name" value="MetI-like"/>
    <property type="match status" value="1"/>
</dbReference>
<evidence type="ECO:0000256" key="6">
    <source>
        <dbReference type="ARBA" id="ARBA00023136"/>
    </source>
</evidence>
<dbReference type="InterPro" id="IPR000515">
    <property type="entry name" value="MetI-like"/>
</dbReference>
<evidence type="ECO:0000256" key="2">
    <source>
        <dbReference type="ARBA" id="ARBA00022448"/>
    </source>
</evidence>
<keyword evidence="6 7" id="KW-0472">Membrane</keyword>
<feature type="transmembrane region" description="Helical" evidence="7">
    <location>
        <begin position="74"/>
        <end position="98"/>
    </location>
</feature>
<accession>A0A223KMX4</accession>
<keyword evidence="2 7" id="KW-0813">Transport</keyword>
<keyword evidence="4 7" id="KW-0812">Transmembrane</keyword>
<protein>
    <submittedName>
        <fullName evidence="9">ABC transporter permease</fullName>
    </submittedName>
</protein>
<evidence type="ECO:0000256" key="7">
    <source>
        <dbReference type="RuleBase" id="RU363032"/>
    </source>
</evidence>
<keyword evidence="3" id="KW-1003">Cell membrane</keyword>
<comment type="similarity">
    <text evidence="7">Belongs to the binding-protein-dependent transport system permease family.</text>
</comment>
<dbReference type="Pfam" id="PF00528">
    <property type="entry name" value="BPD_transp_1"/>
    <property type="match status" value="1"/>
</dbReference>
<proteinExistence type="inferred from homology"/>
<dbReference type="RefSeq" id="WP_066410784.1">
    <property type="nucleotide sequence ID" value="NZ_CP018866.1"/>
</dbReference>
<name>A0A223KMX4_9BACI</name>
<dbReference type="Proteomes" id="UP000215224">
    <property type="component" value="Chromosome"/>
</dbReference>
<evidence type="ECO:0000256" key="4">
    <source>
        <dbReference type="ARBA" id="ARBA00022692"/>
    </source>
</evidence>
<dbReference type="PANTHER" id="PTHR43744:SF9">
    <property type="entry name" value="POLYGALACTURONAN_RHAMNOGALACTURONAN TRANSPORT SYSTEM PERMEASE PROTEIN YTCP"/>
    <property type="match status" value="1"/>
</dbReference>
<feature type="transmembrane region" description="Helical" evidence="7">
    <location>
        <begin position="257"/>
        <end position="276"/>
    </location>
</feature>
<keyword evidence="10" id="KW-1185">Reference proteome</keyword>
<evidence type="ECO:0000256" key="1">
    <source>
        <dbReference type="ARBA" id="ARBA00004651"/>
    </source>
</evidence>
<evidence type="ECO:0000256" key="3">
    <source>
        <dbReference type="ARBA" id="ARBA00022475"/>
    </source>
</evidence>
<evidence type="ECO:0000256" key="5">
    <source>
        <dbReference type="ARBA" id="ARBA00022989"/>
    </source>
</evidence>
<dbReference type="InterPro" id="IPR035906">
    <property type="entry name" value="MetI-like_sf"/>
</dbReference>
<comment type="subcellular location">
    <subcellularLocation>
        <location evidence="1 7">Cell membrane</location>
        <topology evidence="1 7">Multi-pass membrane protein</topology>
    </subcellularLocation>
</comment>
<dbReference type="Gene3D" id="1.10.3720.10">
    <property type="entry name" value="MetI-like"/>
    <property type="match status" value="1"/>
</dbReference>
<dbReference type="EMBL" id="CP018866">
    <property type="protein sequence ID" value="AST90860.1"/>
    <property type="molecule type" value="Genomic_DNA"/>
</dbReference>
<feature type="transmembrane region" description="Helical" evidence="7">
    <location>
        <begin position="14"/>
        <end position="32"/>
    </location>
</feature>
<gene>
    <name evidence="9" type="ORF">BC6307_05955</name>
</gene>
<dbReference type="PROSITE" id="PS50928">
    <property type="entry name" value="ABC_TM1"/>
    <property type="match status" value="1"/>
</dbReference>
<keyword evidence="5 7" id="KW-1133">Transmembrane helix</keyword>
<dbReference type="GO" id="GO:0055085">
    <property type="term" value="P:transmembrane transport"/>
    <property type="evidence" value="ECO:0007669"/>
    <property type="project" value="InterPro"/>
</dbReference>
<feature type="transmembrane region" description="Helical" evidence="7">
    <location>
        <begin position="183"/>
        <end position="206"/>
    </location>
</feature>
<sequence length="291" mass="32835">MAIKQSKGERAFTIFNYLFLGAFALICLFPFVHVIAQSLSSQRAIVSGEVLFLPIETTFLAYKEVLMDQHFLKAFSISVLRTVVGTFVNVFFTCLMAYPLSKTYIKGRGLILFMVVFTMLFSGGMIPTYLVVRETGLLNSFWAYIIPTMISAFNLIIVKNFFQSIPAELEESAKMDGASNIGILFKIVIPLSMPVIATIGLFHAVFHWNSFFDAVLYINDRSLYPLQVYLRELIQFDQSEINLRDNFEQQLLANESLKAAALISSTLPILIVYPFLQKYFVKGVMLGSVKG</sequence>
<evidence type="ECO:0000313" key="10">
    <source>
        <dbReference type="Proteomes" id="UP000215224"/>
    </source>
</evidence>
<organism evidence="9 10">
    <name type="scientific">Sutcliffiella cohnii</name>
    <dbReference type="NCBI Taxonomy" id="33932"/>
    <lineage>
        <taxon>Bacteria</taxon>
        <taxon>Bacillati</taxon>
        <taxon>Bacillota</taxon>
        <taxon>Bacilli</taxon>
        <taxon>Bacillales</taxon>
        <taxon>Bacillaceae</taxon>
        <taxon>Sutcliffiella</taxon>
    </lineage>
</organism>
<dbReference type="KEGG" id="bcoh:BC6307_05955"/>
<feature type="domain" description="ABC transmembrane type-1" evidence="8">
    <location>
        <begin position="75"/>
        <end position="276"/>
    </location>
</feature>
<dbReference type="GO" id="GO:0005886">
    <property type="term" value="C:plasma membrane"/>
    <property type="evidence" value="ECO:0007669"/>
    <property type="project" value="UniProtKB-SubCell"/>
</dbReference>
<dbReference type="PANTHER" id="PTHR43744">
    <property type="entry name" value="ABC TRANSPORTER PERMEASE PROTEIN MG189-RELATED-RELATED"/>
    <property type="match status" value="1"/>
</dbReference>
<feature type="transmembrane region" description="Helical" evidence="7">
    <location>
        <begin position="110"/>
        <end position="129"/>
    </location>
</feature>
<reference evidence="9 10" key="1">
    <citation type="submission" date="2016-12" db="EMBL/GenBank/DDBJ databases">
        <title>The whole genome sequencing and assembly of Bacillus cohnii DSM 6307T strain.</title>
        <authorList>
            <person name="Lee Y.-J."/>
            <person name="Yi H."/>
            <person name="Bahn Y.-S."/>
            <person name="Kim J.F."/>
            <person name="Lee D.-W."/>
        </authorList>
    </citation>
    <scope>NUCLEOTIDE SEQUENCE [LARGE SCALE GENOMIC DNA]</scope>
    <source>
        <strain evidence="9 10">DSM 6307</strain>
    </source>
</reference>
<feature type="transmembrane region" description="Helical" evidence="7">
    <location>
        <begin position="141"/>
        <end position="162"/>
    </location>
</feature>
<evidence type="ECO:0000259" key="8">
    <source>
        <dbReference type="PROSITE" id="PS50928"/>
    </source>
</evidence>
<dbReference type="AlphaFoldDB" id="A0A223KMX4"/>
<evidence type="ECO:0000313" key="9">
    <source>
        <dbReference type="EMBL" id="AST90860.1"/>
    </source>
</evidence>
<dbReference type="STRING" id="1314751.GCA_001591425_00094"/>